<dbReference type="EMBL" id="BGPR01000299">
    <property type="protein sequence ID" value="GBM11415.1"/>
    <property type="molecule type" value="Genomic_DNA"/>
</dbReference>
<keyword evidence="3" id="KW-1185">Reference proteome</keyword>
<protein>
    <submittedName>
        <fullName evidence="2">Uncharacterized protein</fullName>
    </submittedName>
</protein>
<feature type="compositionally biased region" description="Polar residues" evidence="1">
    <location>
        <begin position="25"/>
        <end position="34"/>
    </location>
</feature>
<comment type="caution">
    <text evidence="2">The sequence shown here is derived from an EMBL/GenBank/DDBJ whole genome shotgun (WGS) entry which is preliminary data.</text>
</comment>
<name>A0A4Y2D769_ARAVE</name>
<feature type="compositionally biased region" description="Low complexity" evidence="1">
    <location>
        <begin position="1"/>
        <end position="24"/>
    </location>
</feature>
<proteinExistence type="predicted"/>
<evidence type="ECO:0000313" key="3">
    <source>
        <dbReference type="Proteomes" id="UP000499080"/>
    </source>
</evidence>
<gene>
    <name evidence="2" type="ORF">AVEN_249155_1</name>
</gene>
<accession>A0A4Y2D769</accession>
<dbReference type="AlphaFoldDB" id="A0A4Y2D769"/>
<dbReference type="Proteomes" id="UP000499080">
    <property type="component" value="Unassembled WGS sequence"/>
</dbReference>
<evidence type="ECO:0000256" key="1">
    <source>
        <dbReference type="SAM" id="MobiDB-lite"/>
    </source>
</evidence>
<organism evidence="2 3">
    <name type="scientific">Araneus ventricosus</name>
    <name type="common">Orbweaver spider</name>
    <name type="synonym">Epeira ventricosa</name>
    <dbReference type="NCBI Taxonomy" id="182803"/>
    <lineage>
        <taxon>Eukaryota</taxon>
        <taxon>Metazoa</taxon>
        <taxon>Ecdysozoa</taxon>
        <taxon>Arthropoda</taxon>
        <taxon>Chelicerata</taxon>
        <taxon>Arachnida</taxon>
        <taxon>Araneae</taxon>
        <taxon>Araneomorphae</taxon>
        <taxon>Entelegynae</taxon>
        <taxon>Araneoidea</taxon>
        <taxon>Araneidae</taxon>
        <taxon>Araneus</taxon>
    </lineage>
</organism>
<sequence>MPQGHPQQFQQGHPQQIPQGHPQQVLQAPQQGHPQQAIGGEVHPKPPQQFASVPPEQLSPQQQVHPNLVKNEQKAPNSINEVPQAEKKPVESQNFISQAPPVVQQV</sequence>
<feature type="region of interest" description="Disordered" evidence="1">
    <location>
        <begin position="1"/>
        <end position="106"/>
    </location>
</feature>
<evidence type="ECO:0000313" key="2">
    <source>
        <dbReference type="EMBL" id="GBM11415.1"/>
    </source>
</evidence>
<reference evidence="2 3" key="1">
    <citation type="journal article" date="2019" name="Sci. Rep.">
        <title>Orb-weaving spider Araneus ventricosus genome elucidates the spidroin gene catalogue.</title>
        <authorList>
            <person name="Kono N."/>
            <person name="Nakamura H."/>
            <person name="Ohtoshi R."/>
            <person name="Moran D.A.P."/>
            <person name="Shinohara A."/>
            <person name="Yoshida Y."/>
            <person name="Fujiwara M."/>
            <person name="Mori M."/>
            <person name="Tomita M."/>
            <person name="Arakawa K."/>
        </authorList>
    </citation>
    <scope>NUCLEOTIDE SEQUENCE [LARGE SCALE GENOMIC DNA]</scope>
</reference>